<organism evidence="2 3">
    <name type="scientific">Paenibacillus rhizovicinus</name>
    <dbReference type="NCBI Taxonomy" id="2704463"/>
    <lineage>
        <taxon>Bacteria</taxon>
        <taxon>Bacillati</taxon>
        <taxon>Bacillota</taxon>
        <taxon>Bacilli</taxon>
        <taxon>Bacillales</taxon>
        <taxon>Paenibacillaceae</taxon>
        <taxon>Paenibacillus</taxon>
    </lineage>
</organism>
<dbReference type="KEGG" id="prz:GZH47_14105"/>
<keyword evidence="3" id="KW-1185">Reference proteome</keyword>
<name>A0A6C0P035_9BACL</name>
<dbReference type="PANTHER" id="PTHR43649:SF12">
    <property type="entry name" value="DIACETYLCHITOBIOSE BINDING PROTEIN DASA"/>
    <property type="match status" value="1"/>
</dbReference>
<dbReference type="Proteomes" id="UP000479114">
    <property type="component" value="Chromosome"/>
</dbReference>
<gene>
    <name evidence="2" type="ORF">GZH47_14105</name>
</gene>
<keyword evidence="1" id="KW-0732">Signal</keyword>
<dbReference type="RefSeq" id="WP_162640660.1">
    <property type="nucleotide sequence ID" value="NZ_CP048286.1"/>
</dbReference>
<dbReference type="InterPro" id="IPR006059">
    <property type="entry name" value="SBP"/>
</dbReference>
<dbReference type="PROSITE" id="PS51257">
    <property type="entry name" value="PROKAR_LIPOPROTEIN"/>
    <property type="match status" value="1"/>
</dbReference>
<evidence type="ECO:0000256" key="1">
    <source>
        <dbReference type="SAM" id="SignalP"/>
    </source>
</evidence>
<dbReference type="PANTHER" id="PTHR43649">
    <property type="entry name" value="ARABINOSE-BINDING PROTEIN-RELATED"/>
    <property type="match status" value="1"/>
</dbReference>
<accession>A0A6C0P035</accession>
<dbReference type="Pfam" id="PF01547">
    <property type="entry name" value="SBP_bac_1"/>
    <property type="match status" value="1"/>
</dbReference>
<dbReference type="SUPFAM" id="SSF53850">
    <property type="entry name" value="Periplasmic binding protein-like II"/>
    <property type="match status" value="1"/>
</dbReference>
<evidence type="ECO:0000313" key="2">
    <source>
        <dbReference type="EMBL" id="QHW31854.1"/>
    </source>
</evidence>
<dbReference type="EMBL" id="CP048286">
    <property type="protein sequence ID" value="QHW31854.1"/>
    <property type="molecule type" value="Genomic_DNA"/>
</dbReference>
<evidence type="ECO:0000313" key="3">
    <source>
        <dbReference type="Proteomes" id="UP000479114"/>
    </source>
</evidence>
<feature type="signal peptide" evidence="1">
    <location>
        <begin position="1"/>
        <end position="24"/>
    </location>
</feature>
<sequence length="546" mass="60762">MKLRLLLSLFATVVLLSACSSTSAELPEKAKPATDAIPIRVFAQQESGQNLQTNGFSQYLERTYGVKFEWETVPYDGAKEKRQISLASGSYADTYMLTEYIDQFSKAEELRYGKQGIFLPLNDLIDKYAPHIKAAFQENASLRELNTAPDGNIYGLVGYSDCFHCSYPSKMWLNSVWLKKLNLAMPKTTEDFKRVLEASKTQDPNGNGKADEIPLSGSTEDFGVHIVPFLMNGFIYDDDRHYLSLSGDRVDTAADKPEWREGLRYIKSLFDEGLIDPGAFTQNAETYKKLGDNEEAVILGAGAAMHPNIFAGDATGSDRSRNYAPVPPLTGPHASYATHDEGGIYPGAKFVITNKATPEAQVALIKMIDYTYTMDGQIHAEEGEEGIGWRKPEPGEQALGKGVMPLFASIVSKEGQPNNSGWVGAGHFYMTKLYRDSWVQDSDMYAPNGYERRLQAATELYAGKEPKQLFPAWDVWVDAADAEQASVLETNLKNYIDQYTLQFITGAKSLDTDWNGYVEGLKDMGISTYLSIMQHGYDVYLNNRSK</sequence>
<protein>
    <submittedName>
        <fullName evidence="2">Extracellular solute-binding protein</fullName>
    </submittedName>
</protein>
<feature type="chain" id="PRO_5039262092" evidence="1">
    <location>
        <begin position="25"/>
        <end position="546"/>
    </location>
</feature>
<proteinExistence type="predicted"/>
<dbReference type="AlphaFoldDB" id="A0A6C0P035"/>
<dbReference type="Gene3D" id="3.40.190.10">
    <property type="entry name" value="Periplasmic binding protein-like II"/>
    <property type="match status" value="2"/>
</dbReference>
<dbReference type="InterPro" id="IPR050490">
    <property type="entry name" value="Bact_solute-bd_prot1"/>
</dbReference>
<reference evidence="2 3" key="1">
    <citation type="submission" date="2020-02" db="EMBL/GenBank/DDBJ databases">
        <title>Paenibacillus sp. nov., isolated from rhizosphere soil of tomato.</title>
        <authorList>
            <person name="Weon H.-Y."/>
            <person name="Lee S.A."/>
        </authorList>
    </citation>
    <scope>NUCLEOTIDE SEQUENCE [LARGE SCALE GENOMIC DNA]</scope>
    <source>
        <strain evidence="2 3">14171R-81</strain>
    </source>
</reference>